<evidence type="ECO:0000256" key="2">
    <source>
        <dbReference type="SAM" id="SignalP"/>
    </source>
</evidence>
<sequence length="148" mass="16556">MAKVLLFVVFVLIPHMASASCCWGFCSKDDGDAKPHKSRSSGSATEDTDTLEESAKIIKPLTAESLSALVKQQISYIIHDGIRYRFFRTFKCPDCFTKIDDTGTWDIPPDAITLLDNGHLQITVNYTFHNPRFGQIMTQSVEILLQPS</sequence>
<name>A0A1W6N524_9PROT</name>
<keyword evidence="4" id="KW-1185">Reference proteome</keyword>
<organism evidence="3 4">
    <name type="scientific">Candidatus Nucleicultrix amoebiphila FS5</name>
    <dbReference type="NCBI Taxonomy" id="1414854"/>
    <lineage>
        <taxon>Bacteria</taxon>
        <taxon>Pseudomonadati</taxon>
        <taxon>Pseudomonadota</taxon>
        <taxon>Alphaproteobacteria</taxon>
        <taxon>Holosporales</taxon>
        <taxon>Candidatus Nucleicultricaceae</taxon>
        <taxon>Candidatus Nucleicultrix</taxon>
    </lineage>
</organism>
<dbReference type="PROSITE" id="PS51257">
    <property type="entry name" value="PROKAR_LIPOPROTEIN"/>
    <property type="match status" value="1"/>
</dbReference>
<dbReference type="RefSeq" id="WP_085784365.1">
    <property type="nucleotide sequence ID" value="NZ_CP008743.1"/>
</dbReference>
<dbReference type="EMBL" id="CP008743">
    <property type="protein sequence ID" value="ARN84866.1"/>
    <property type="molecule type" value="Genomic_DNA"/>
</dbReference>
<dbReference type="STRING" id="1414854.GQ61_05715"/>
<gene>
    <name evidence="3" type="ORF">GQ61_05715</name>
</gene>
<evidence type="ECO:0000256" key="1">
    <source>
        <dbReference type="SAM" id="MobiDB-lite"/>
    </source>
</evidence>
<accession>A0A1W6N524</accession>
<keyword evidence="2" id="KW-0732">Signal</keyword>
<protein>
    <submittedName>
        <fullName evidence="3">Uncharacterized protein</fullName>
    </submittedName>
</protein>
<reference evidence="3 4" key="1">
    <citation type="submission" date="2014-06" db="EMBL/GenBank/DDBJ databases">
        <title>The genome of the endonuclear symbiont Nucleicultrix amoebiphila.</title>
        <authorList>
            <person name="Schulz F."/>
            <person name="Horn M."/>
        </authorList>
    </citation>
    <scope>NUCLEOTIDE SEQUENCE [LARGE SCALE GENOMIC DNA]</scope>
    <source>
        <strain evidence="3 4">FS5</strain>
    </source>
</reference>
<feature type="region of interest" description="Disordered" evidence="1">
    <location>
        <begin position="32"/>
        <end position="51"/>
    </location>
</feature>
<dbReference type="Proteomes" id="UP000237351">
    <property type="component" value="Chromosome"/>
</dbReference>
<evidence type="ECO:0000313" key="3">
    <source>
        <dbReference type="EMBL" id="ARN84866.1"/>
    </source>
</evidence>
<feature type="chain" id="PRO_5010888134" evidence="2">
    <location>
        <begin position="20"/>
        <end position="148"/>
    </location>
</feature>
<proteinExistence type="predicted"/>
<dbReference type="KEGG" id="naf:GQ61_05715"/>
<dbReference type="AlphaFoldDB" id="A0A1W6N524"/>
<evidence type="ECO:0000313" key="4">
    <source>
        <dbReference type="Proteomes" id="UP000237351"/>
    </source>
</evidence>
<feature type="signal peptide" evidence="2">
    <location>
        <begin position="1"/>
        <end position="19"/>
    </location>
</feature>